<proteinExistence type="inferred from homology"/>
<keyword evidence="2" id="KW-0813">Transport</keyword>
<dbReference type="PANTHER" id="PTHR11795">
    <property type="entry name" value="BRANCHED-CHAIN AMINO ACID TRANSPORT SYSTEM PERMEASE PROTEIN LIVH"/>
    <property type="match status" value="1"/>
</dbReference>
<evidence type="ECO:0000313" key="11">
    <source>
        <dbReference type="EMBL" id="GAA0602680.1"/>
    </source>
</evidence>
<feature type="transmembrane region" description="Helical" evidence="10">
    <location>
        <begin position="92"/>
        <end position="116"/>
    </location>
</feature>
<dbReference type="Pfam" id="PF02653">
    <property type="entry name" value="BPD_transp_2"/>
    <property type="match status" value="2"/>
</dbReference>
<evidence type="ECO:0000256" key="3">
    <source>
        <dbReference type="ARBA" id="ARBA00022475"/>
    </source>
</evidence>
<feature type="transmembrane region" description="Helical" evidence="10">
    <location>
        <begin position="136"/>
        <end position="158"/>
    </location>
</feature>
<evidence type="ECO:0000256" key="7">
    <source>
        <dbReference type="ARBA" id="ARBA00023136"/>
    </source>
</evidence>
<feature type="transmembrane region" description="Helical" evidence="10">
    <location>
        <begin position="59"/>
        <end position="80"/>
    </location>
</feature>
<dbReference type="InterPro" id="IPR043428">
    <property type="entry name" value="LivM-like"/>
</dbReference>
<feature type="transmembrane region" description="Helical" evidence="10">
    <location>
        <begin position="269"/>
        <end position="287"/>
    </location>
</feature>
<feature type="compositionally biased region" description="Basic and acidic residues" evidence="9">
    <location>
        <begin position="639"/>
        <end position="660"/>
    </location>
</feature>
<dbReference type="CDD" id="cd06581">
    <property type="entry name" value="TM_PBP1_LivM_like"/>
    <property type="match status" value="1"/>
</dbReference>
<feature type="transmembrane region" description="Helical" evidence="10">
    <location>
        <begin position="459"/>
        <end position="477"/>
    </location>
</feature>
<feature type="transmembrane region" description="Helical" evidence="10">
    <location>
        <begin position="6"/>
        <end position="27"/>
    </location>
</feature>
<dbReference type="InterPro" id="IPR052157">
    <property type="entry name" value="BCAA_transport_permease"/>
</dbReference>
<feature type="region of interest" description="Disordered" evidence="9">
    <location>
        <begin position="615"/>
        <end position="660"/>
    </location>
</feature>
<gene>
    <name evidence="11" type="ORF">GCM10009547_00100</name>
</gene>
<comment type="similarity">
    <text evidence="8">Belongs to the binding-protein-dependent transport system permease family. LivHM subfamily.</text>
</comment>
<dbReference type="CDD" id="cd06582">
    <property type="entry name" value="TM_PBP1_LivH_like"/>
    <property type="match status" value="1"/>
</dbReference>
<evidence type="ECO:0000256" key="2">
    <source>
        <dbReference type="ARBA" id="ARBA00022448"/>
    </source>
</evidence>
<dbReference type="InterPro" id="IPR001851">
    <property type="entry name" value="ABC_transp_permease"/>
</dbReference>
<accession>A0ABN1G2L0</accession>
<keyword evidence="12" id="KW-1185">Reference proteome</keyword>
<evidence type="ECO:0000256" key="6">
    <source>
        <dbReference type="ARBA" id="ARBA00022989"/>
    </source>
</evidence>
<protein>
    <recommendedName>
        <fullName evidence="13">ABC transporter permease</fullName>
    </recommendedName>
</protein>
<evidence type="ECO:0000256" key="5">
    <source>
        <dbReference type="ARBA" id="ARBA00022970"/>
    </source>
</evidence>
<keyword evidence="3" id="KW-1003">Cell membrane</keyword>
<dbReference type="EMBL" id="BAAAHE010000001">
    <property type="protein sequence ID" value="GAA0602680.1"/>
    <property type="molecule type" value="Genomic_DNA"/>
</dbReference>
<feature type="transmembrane region" description="Helical" evidence="10">
    <location>
        <begin position="34"/>
        <end position="53"/>
    </location>
</feature>
<dbReference type="RefSeq" id="WP_344600270.1">
    <property type="nucleotide sequence ID" value="NZ_BAAAHE010000001.1"/>
</dbReference>
<feature type="transmembrane region" description="Helical" evidence="10">
    <location>
        <begin position="308"/>
        <end position="327"/>
    </location>
</feature>
<evidence type="ECO:0000313" key="12">
    <source>
        <dbReference type="Proteomes" id="UP001500957"/>
    </source>
</evidence>
<keyword evidence="4 10" id="KW-0812">Transmembrane</keyword>
<feature type="transmembrane region" description="Helical" evidence="10">
    <location>
        <begin position="190"/>
        <end position="208"/>
    </location>
</feature>
<evidence type="ECO:0000256" key="10">
    <source>
        <dbReference type="SAM" id="Phobius"/>
    </source>
</evidence>
<comment type="caution">
    <text evidence="11">The sequence shown here is derived from an EMBL/GenBank/DDBJ whole genome shotgun (WGS) entry which is preliminary data.</text>
</comment>
<keyword evidence="6 10" id="KW-1133">Transmembrane helix</keyword>
<evidence type="ECO:0000256" key="8">
    <source>
        <dbReference type="ARBA" id="ARBA00037998"/>
    </source>
</evidence>
<evidence type="ECO:0000256" key="1">
    <source>
        <dbReference type="ARBA" id="ARBA00004651"/>
    </source>
</evidence>
<organism evidence="11 12">
    <name type="scientific">Sporichthya brevicatena</name>
    <dbReference type="NCBI Taxonomy" id="171442"/>
    <lineage>
        <taxon>Bacteria</taxon>
        <taxon>Bacillati</taxon>
        <taxon>Actinomycetota</taxon>
        <taxon>Actinomycetes</taxon>
        <taxon>Sporichthyales</taxon>
        <taxon>Sporichthyaceae</taxon>
        <taxon>Sporichthya</taxon>
    </lineage>
</organism>
<feature type="transmembrane region" description="Helical" evidence="10">
    <location>
        <begin position="333"/>
        <end position="351"/>
    </location>
</feature>
<feature type="transmembrane region" description="Helical" evidence="10">
    <location>
        <begin position="238"/>
        <end position="257"/>
    </location>
</feature>
<name>A0ABN1G2L0_9ACTN</name>
<sequence length="660" mass="69087">MNEYLPFIVIGIVSGSVYGLAGVGLVLTYRTSGVFNFAHGAMATAGAYLFYELQVRNDIPWPIAMVICVVGLGAALGVLLELLARRLTRAPVAVVVVATIGPLLIIQAIATIRYGAATFTTEDFLPTNTFHLAVDIGYDQLIITCVGVAVSAGLAVLLTRTRLGIAMRGVVDDPELIEMTGFDAAQVRRLAWMIGGGVAVLSGVLIAPTFGLDPIRLTALVVQAFGAAAIGRFRNLPWTFAGGLIIGVLAALGQKYAASHPQFQGLPSSVPFIVLFGVLLIVGRRGLPTAPLVRRPQLERFTAPPKGVSVTAGAAALAVVIVLPDLVGTKLPVYINAVGFTIMFLSLGLLVKVAGQVSLCHAAFVAVGAVAFSRLSVDAGLPWFLALLGAGLITLPIGVILALPAIRLSGIYLALATFGFGVLLENLVYRSSWMFGVNARRDAPRPDLPGVGVADDRQYFYVAVGVLLACIAGIVVLQRSRLGRLLRALADSPLALSTYGTGTTTTLVLLFAISAFFAGVAGAVIATGAQAAGAGGLGSLQSLLWVAVLAITGNQLIRSSVLAAGLLTVMPSYLPDDSGNYQTAAFGALAIVAALVAASQIDLVERIKASLTEPARRAGSNRRTVRTLDRNWRSPRSARRADAHRPHPQHDQKELVDVSQ</sequence>
<reference evidence="11 12" key="1">
    <citation type="journal article" date="2019" name="Int. J. Syst. Evol. Microbiol.">
        <title>The Global Catalogue of Microorganisms (GCM) 10K type strain sequencing project: providing services to taxonomists for standard genome sequencing and annotation.</title>
        <authorList>
            <consortium name="The Broad Institute Genomics Platform"/>
            <consortium name="The Broad Institute Genome Sequencing Center for Infectious Disease"/>
            <person name="Wu L."/>
            <person name="Ma J."/>
        </authorList>
    </citation>
    <scope>NUCLEOTIDE SEQUENCE [LARGE SCALE GENOMIC DNA]</scope>
    <source>
        <strain evidence="11 12">JCM 10671</strain>
    </source>
</reference>
<evidence type="ECO:0000256" key="4">
    <source>
        <dbReference type="ARBA" id="ARBA00022692"/>
    </source>
</evidence>
<dbReference type="Proteomes" id="UP001500957">
    <property type="component" value="Unassembled WGS sequence"/>
</dbReference>
<evidence type="ECO:0000256" key="9">
    <source>
        <dbReference type="SAM" id="MobiDB-lite"/>
    </source>
</evidence>
<feature type="transmembrane region" description="Helical" evidence="10">
    <location>
        <begin position="580"/>
        <end position="598"/>
    </location>
</feature>
<comment type="subcellular location">
    <subcellularLocation>
        <location evidence="1">Cell membrane</location>
        <topology evidence="1">Multi-pass membrane protein</topology>
    </subcellularLocation>
</comment>
<keyword evidence="7 10" id="KW-0472">Membrane</keyword>
<keyword evidence="5" id="KW-0029">Amino-acid transport</keyword>
<feature type="transmembrane region" description="Helical" evidence="10">
    <location>
        <begin position="383"/>
        <end position="403"/>
    </location>
</feature>
<feature type="transmembrane region" description="Helical" evidence="10">
    <location>
        <begin position="410"/>
        <end position="429"/>
    </location>
</feature>
<evidence type="ECO:0008006" key="13">
    <source>
        <dbReference type="Google" id="ProtNLM"/>
    </source>
</evidence>
<dbReference type="PANTHER" id="PTHR11795:SF445">
    <property type="entry name" value="AMINO ACID ABC TRANSPORTER PERMEASE PROTEIN"/>
    <property type="match status" value="1"/>
</dbReference>
<feature type="transmembrane region" description="Helical" evidence="10">
    <location>
        <begin position="507"/>
        <end position="526"/>
    </location>
</feature>